<evidence type="ECO:0000313" key="3">
    <source>
        <dbReference type="EMBL" id="CBF87414.1"/>
    </source>
</evidence>
<dbReference type="Gene3D" id="2.60.120.1620">
    <property type="match status" value="1"/>
</dbReference>
<keyword evidence="1" id="KW-0732">Signal</keyword>
<dbReference type="PANTHER" id="PTHR37842:SF2">
    <property type="entry name" value="GYLCOSYL HYDROLASE 115 C-TERMINAL DOMAIN-CONTAINING PROTEIN"/>
    <property type="match status" value="1"/>
</dbReference>
<dbReference type="Pfam" id="PF15979">
    <property type="entry name" value="Glyco_hydro_115"/>
    <property type="match status" value="2"/>
</dbReference>
<dbReference type="GeneID" id="2867779"/>
<sequence>MAALPFALVCLLAVLVTTSLAILEKQIVTFHPQAGAVPIHNAAILYDTQDPVAVEIATESLANDIENIREEDLVALLYHYWADVPPTWHSTIYALPKTTKQGPPSVKYRGLFINDEAPALTSWWSKKHSVDHYPLDAEFYRHVFDLILRLKGNFIWPAMWASHHEPMQRATNEWNSSETGEWDWTVNKAKVTRFMREGVRRAAKNETYFTLGMRGASDSAISAPDPIALLEEVFETQRDMLTEEYGNLSDVKQVWTTYKEVATYYAGGLNPPEDVTLVFTDDNWGNIMRLPNAEEAARPGGIGLYYHFEYVGRPKSYKWQNTNNLAKVYKELSQALERGADRIWVFNVADIKPMELPFAFAMDLVWSSSRFDFSTIPRYLKAFVLRELGCKDNEAEEIASILLQHSELVGRRKYEGVTSATYSFYNYHEVERVLQEWEDLGDRVTKALAFMFSASQAAFTHLVQYPVQAGLIYHRIVLGQTINQQFAIQRRTQQIQLQSKSSQRLKQTQISEKSFMPCLAANGMGLWTNQSWSNGNGRRGCTLLGTLFRTCHLCSRDRTSFITWVTWEYTLRDREVPLCSPPILPTMDPYGPAFYTVDLFHRGNHRKPISFNLSIPYEWINISLVSGKLSQENPEERLTVSIDWPKVPESFNETVLIDIHYDTQPHFENLHIPILNRPALPAGFHGFPATNGYVSIEAAHSQRAISGSDTVSFKALPHLGTRTKSGAVALRPYEAARVSTSTAQNTRVEYDVFLLGSSKNLTATLFLTQNSDTDPSLPMQYSLAIDSSEASFTRLLQEPETPGDLPDIWTDQVEDEVWTVQVQLGPVSAGKHTLAWRVNSPEVYLEKVVLDTAGAVRKSYLGPPER</sequence>
<gene>
    <name evidence="3" type="ORF">ANIA_09329</name>
</gene>
<dbReference type="InterPro" id="IPR042301">
    <property type="entry name" value="GH115_sf"/>
</dbReference>
<dbReference type="OrthoDB" id="4849794at2759"/>
<dbReference type="RefSeq" id="XP_682598.1">
    <property type="nucleotide sequence ID" value="XM_677506.1"/>
</dbReference>
<feature type="signal peptide" evidence="1">
    <location>
        <begin position="1"/>
        <end position="21"/>
    </location>
</feature>
<dbReference type="Gene3D" id="3.20.20.520">
    <property type="entry name" value="Glycosyl hydrolase family 115"/>
    <property type="match status" value="2"/>
</dbReference>
<accession>Q5AQV1</accession>
<dbReference type="InParanoid" id="Q5AQV1"/>
<dbReference type="PANTHER" id="PTHR37842">
    <property type="match status" value="1"/>
</dbReference>
<reference evidence="4" key="2">
    <citation type="journal article" date="2009" name="Fungal Genet. Biol.">
        <title>The 2008 update of the Aspergillus nidulans genome annotation: a community effort.</title>
        <authorList>
            <person name="Wortman J.R."/>
            <person name="Gilsenan J.M."/>
            <person name="Joardar V."/>
            <person name="Deegan J."/>
            <person name="Clutterbuck J."/>
            <person name="Andersen M.R."/>
            <person name="Archer D."/>
            <person name="Bencina M."/>
            <person name="Braus G."/>
            <person name="Coutinho P."/>
            <person name="von Dohren H."/>
            <person name="Doonan J."/>
            <person name="Driessen A.J."/>
            <person name="Durek P."/>
            <person name="Espeso E."/>
            <person name="Fekete E."/>
            <person name="Flipphi M."/>
            <person name="Estrada C.G."/>
            <person name="Geysens S."/>
            <person name="Goldman G."/>
            <person name="de Groot P.W."/>
            <person name="Hansen K."/>
            <person name="Harris S.D."/>
            <person name="Heinekamp T."/>
            <person name="Helmstaedt K."/>
            <person name="Henrissat B."/>
            <person name="Hofmann G."/>
            <person name="Homan T."/>
            <person name="Horio T."/>
            <person name="Horiuchi H."/>
            <person name="James S."/>
            <person name="Jones M."/>
            <person name="Karaffa L."/>
            <person name="Karanyi Z."/>
            <person name="Kato M."/>
            <person name="Keller N."/>
            <person name="Kelly D.E."/>
            <person name="Kiel J.A."/>
            <person name="Kim J.M."/>
            <person name="van der Klei I.J."/>
            <person name="Klis F.M."/>
            <person name="Kovalchuk A."/>
            <person name="Krasevec N."/>
            <person name="Kubicek C.P."/>
            <person name="Liu B."/>
            <person name="Maccabe A."/>
            <person name="Meyer V."/>
            <person name="Mirabito P."/>
            <person name="Miskei M."/>
            <person name="Mos M."/>
            <person name="Mullins J."/>
            <person name="Nelson D.R."/>
            <person name="Nielsen J."/>
            <person name="Oakley B.R."/>
            <person name="Osmani S.A."/>
            <person name="Pakula T."/>
            <person name="Paszewski A."/>
            <person name="Paulsen I."/>
            <person name="Pilsyk S."/>
            <person name="Pocsi I."/>
            <person name="Punt P.J."/>
            <person name="Ram A.F."/>
            <person name="Ren Q."/>
            <person name="Robellet X."/>
            <person name="Robson G."/>
            <person name="Seiboth B."/>
            <person name="van Solingen P."/>
            <person name="Specht T."/>
            <person name="Sun J."/>
            <person name="Taheri-Talesh N."/>
            <person name="Takeshita N."/>
            <person name="Ussery D."/>
            <person name="vanKuyk P.A."/>
            <person name="Visser H."/>
            <person name="van de Vondervoort P.J."/>
            <person name="de Vries R.P."/>
            <person name="Walton J."/>
            <person name="Xiang X."/>
            <person name="Xiong Y."/>
            <person name="Zeng A.P."/>
            <person name="Brandt B.W."/>
            <person name="Cornell M.J."/>
            <person name="van den Hondel C.A."/>
            <person name="Visser J."/>
            <person name="Oliver S.G."/>
            <person name="Turner G."/>
        </authorList>
    </citation>
    <scope>GENOME REANNOTATION</scope>
    <source>
        <strain evidence="4">FGSC A4 / ATCC 38163 / CBS 112.46 / NRRL 194 / M139</strain>
    </source>
</reference>
<feature type="domain" description="Gylcosyl hydrolase 115 C-terminal" evidence="2">
    <location>
        <begin position="686"/>
        <end position="865"/>
    </location>
</feature>
<proteinExistence type="predicted"/>
<feature type="chain" id="PRO_5010179226" description="Gylcosyl hydrolase 115 C-terminal domain-containing protein" evidence="1">
    <location>
        <begin position="22"/>
        <end position="866"/>
    </location>
</feature>
<organism evidence="3 4">
    <name type="scientific">Emericella nidulans (strain FGSC A4 / ATCC 38163 / CBS 112.46 / NRRL 194 / M139)</name>
    <name type="common">Aspergillus nidulans</name>
    <dbReference type="NCBI Taxonomy" id="227321"/>
    <lineage>
        <taxon>Eukaryota</taxon>
        <taxon>Fungi</taxon>
        <taxon>Dikarya</taxon>
        <taxon>Ascomycota</taxon>
        <taxon>Pezizomycotina</taxon>
        <taxon>Eurotiomycetes</taxon>
        <taxon>Eurotiomycetidae</taxon>
        <taxon>Eurotiales</taxon>
        <taxon>Aspergillaceae</taxon>
        <taxon>Aspergillus</taxon>
        <taxon>Aspergillus subgen. Nidulantes</taxon>
    </lineage>
</organism>
<dbReference type="InterPro" id="IPR041437">
    <property type="entry name" value="GH115_C"/>
</dbReference>
<dbReference type="Gene3D" id="1.20.58.2150">
    <property type="match status" value="1"/>
</dbReference>
<dbReference type="HOGENOM" id="CLU_004852_2_1_1"/>
<dbReference type="eggNOG" id="ENOG502SHTR">
    <property type="taxonomic scope" value="Eukaryota"/>
</dbReference>
<dbReference type="Proteomes" id="UP000000560">
    <property type="component" value="Chromosome VIII"/>
</dbReference>
<dbReference type="AlphaFoldDB" id="Q5AQV1"/>
<evidence type="ECO:0000259" key="2">
    <source>
        <dbReference type="Pfam" id="PF17829"/>
    </source>
</evidence>
<reference evidence="4" key="1">
    <citation type="journal article" date="2005" name="Nature">
        <title>Sequencing of Aspergillus nidulans and comparative analysis with A. fumigatus and A. oryzae.</title>
        <authorList>
            <person name="Galagan J.E."/>
            <person name="Calvo S.E."/>
            <person name="Cuomo C."/>
            <person name="Ma L.J."/>
            <person name="Wortman J.R."/>
            <person name="Batzoglou S."/>
            <person name="Lee S.I."/>
            <person name="Basturkmen M."/>
            <person name="Spevak C.C."/>
            <person name="Clutterbuck J."/>
            <person name="Kapitonov V."/>
            <person name="Jurka J."/>
            <person name="Scazzocchio C."/>
            <person name="Farman M."/>
            <person name="Butler J."/>
            <person name="Purcell S."/>
            <person name="Harris S."/>
            <person name="Braus G.H."/>
            <person name="Draht O."/>
            <person name="Busch S."/>
            <person name="D'Enfert C."/>
            <person name="Bouchier C."/>
            <person name="Goldman G.H."/>
            <person name="Bell-Pedersen D."/>
            <person name="Griffiths-Jones S."/>
            <person name="Doonan J.H."/>
            <person name="Yu J."/>
            <person name="Vienken K."/>
            <person name="Pain A."/>
            <person name="Freitag M."/>
            <person name="Selker E.U."/>
            <person name="Archer D.B."/>
            <person name="Penalva M.A."/>
            <person name="Oakley B.R."/>
            <person name="Momany M."/>
            <person name="Tanaka T."/>
            <person name="Kumagai T."/>
            <person name="Asai K."/>
            <person name="Machida M."/>
            <person name="Nierman W.C."/>
            <person name="Denning D.W."/>
            <person name="Caddick M."/>
            <person name="Hynes M."/>
            <person name="Paoletti M."/>
            <person name="Fischer R."/>
            <person name="Miller B."/>
            <person name="Dyer P."/>
            <person name="Sachs M.S."/>
            <person name="Osmani S.A."/>
            <person name="Birren B.W."/>
        </authorList>
    </citation>
    <scope>NUCLEOTIDE SEQUENCE [LARGE SCALE GENOMIC DNA]</scope>
    <source>
        <strain evidence="4">FGSC A4 / ATCC 38163 / CBS 112.46 / NRRL 194 / M139</strain>
    </source>
</reference>
<evidence type="ECO:0000313" key="4">
    <source>
        <dbReference type="Proteomes" id="UP000000560"/>
    </source>
</evidence>
<evidence type="ECO:0000256" key="1">
    <source>
        <dbReference type="SAM" id="SignalP"/>
    </source>
</evidence>
<dbReference type="Pfam" id="PF17829">
    <property type="entry name" value="GH115_C"/>
    <property type="match status" value="1"/>
</dbReference>
<dbReference type="OMA" id="KWQNTNN"/>
<accession>C8VQT4</accession>
<protein>
    <recommendedName>
        <fullName evidence="2">Gylcosyl hydrolase 115 C-terminal domain-containing protein</fullName>
    </recommendedName>
</protein>
<keyword evidence="4" id="KW-1185">Reference proteome</keyword>
<dbReference type="KEGG" id="ani:ANIA_09329"/>
<name>Q5AQV1_EMENI</name>
<dbReference type="EMBL" id="BN001308">
    <property type="protein sequence ID" value="CBF87414.1"/>
    <property type="molecule type" value="Genomic_DNA"/>
</dbReference>
<dbReference type="InterPro" id="IPR031924">
    <property type="entry name" value="GH115"/>
</dbReference>